<reference evidence="1" key="1">
    <citation type="submission" date="2021-02" db="EMBL/GenBank/DDBJ databases">
        <authorList>
            <person name="Nowell W R."/>
        </authorList>
    </citation>
    <scope>NUCLEOTIDE SEQUENCE</scope>
</reference>
<sequence length="180" mass="20657">GGIVTAAYLSKYFKRITIIESDDVLSDTFNKSTPNELLDYRCRLESPTSIGRSGVSQIYQVHLVAHKLINEYDIRPYSVKNETRFVINDFLLNQNLTEDFEYIGIDRFTLEIALRKELCLQYGKQIEWICNARAIQLVVDQSANTVHGVKYRFKHNVGSPSLDIYGNFIVRIGVILYAVL</sequence>
<feature type="non-terminal residue" evidence="1">
    <location>
        <position position="180"/>
    </location>
</feature>
<dbReference type="Proteomes" id="UP000663823">
    <property type="component" value="Unassembled WGS sequence"/>
</dbReference>
<gene>
    <name evidence="1" type="ORF">OTI717_LOCUS41653</name>
</gene>
<dbReference type="EMBL" id="CAJOAX010043215">
    <property type="protein sequence ID" value="CAF4288371.1"/>
    <property type="molecule type" value="Genomic_DNA"/>
</dbReference>
<name>A0A820H780_9BILA</name>
<evidence type="ECO:0000313" key="2">
    <source>
        <dbReference type="Proteomes" id="UP000663823"/>
    </source>
</evidence>
<proteinExistence type="predicted"/>
<comment type="caution">
    <text evidence="1">The sequence shown here is derived from an EMBL/GenBank/DDBJ whole genome shotgun (WGS) entry which is preliminary data.</text>
</comment>
<organism evidence="1 2">
    <name type="scientific">Rotaria sordida</name>
    <dbReference type="NCBI Taxonomy" id="392033"/>
    <lineage>
        <taxon>Eukaryota</taxon>
        <taxon>Metazoa</taxon>
        <taxon>Spiralia</taxon>
        <taxon>Gnathifera</taxon>
        <taxon>Rotifera</taxon>
        <taxon>Eurotatoria</taxon>
        <taxon>Bdelloidea</taxon>
        <taxon>Philodinida</taxon>
        <taxon>Philodinidae</taxon>
        <taxon>Rotaria</taxon>
    </lineage>
</organism>
<protein>
    <submittedName>
        <fullName evidence="1">Uncharacterized protein</fullName>
    </submittedName>
</protein>
<accession>A0A820H780</accession>
<feature type="non-terminal residue" evidence="1">
    <location>
        <position position="1"/>
    </location>
</feature>
<dbReference type="AlphaFoldDB" id="A0A820H780"/>
<evidence type="ECO:0000313" key="1">
    <source>
        <dbReference type="EMBL" id="CAF4288371.1"/>
    </source>
</evidence>